<feature type="transmembrane region" description="Helical" evidence="1">
    <location>
        <begin position="6"/>
        <end position="28"/>
    </location>
</feature>
<keyword evidence="3" id="KW-1185">Reference proteome</keyword>
<evidence type="ECO:0000313" key="3">
    <source>
        <dbReference type="Proteomes" id="UP000075901"/>
    </source>
</evidence>
<reference evidence="3" key="1">
    <citation type="submission" date="2013-09" db="EMBL/GenBank/DDBJ databases">
        <title>The Genome Sequence of Anopheles maculatus species B.</title>
        <authorList>
            <consortium name="The Broad Institute Genomics Platform"/>
            <person name="Neafsey D.E."/>
            <person name="Besansky N."/>
            <person name="Howell P."/>
            <person name="Walton C."/>
            <person name="Young S.K."/>
            <person name="Zeng Q."/>
            <person name="Gargeya S."/>
            <person name="Fitzgerald M."/>
            <person name="Haas B."/>
            <person name="Abouelleil A."/>
            <person name="Allen A.W."/>
            <person name="Alvarado L."/>
            <person name="Arachchi H.M."/>
            <person name="Berlin A.M."/>
            <person name="Chapman S.B."/>
            <person name="Gainer-Dewar J."/>
            <person name="Goldberg J."/>
            <person name="Griggs A."/>
            <person name="Gujja S."/>
            <person name="Hansen M."/>
            <person name="Howarth C."/>
            <person name="Imamovic A."/>
            <person name="Ireland A."/>
            <person name="Larimer J."/>
            <person name="McCowan C."/>
            <person name="Murphy C."/>
            <person name="Pearson M."/>
            <person name="Poon T.W."/>
            <person name="Priest M."/>
            <person name="Roberts A."/>
            <person name="Saif S."/>
            <person name="Shea T."/>
            <person name="Sisk P."/>
            <person name="Sykes S."/>
            <person name="Wortman J."/>
            <person name="Nusbaum C."/>
            <person name="Birren B."/>
        </authorList>
    </citation>
    <scope>NUCLEOTIDE SEQUENCE [LARGE SCALE GENOMIC DNA]</scope>
    <source>
        <strain evidence="3">maculatus3</strain>
    </source>
</reference>
<keyword evidence="1" id="KW-0812">Transmembrane</keyword>
<dbReference type="EnsemblMetazoa" id="AMAM001011-RA">
    <property type="protein sequence ID" value="AMAM001011-PA"/>
    <property type="gene ID" value="AMAM001011"/>
</dbReference>
<dbReference type="VEuPathDB" id="VectorBase:AMAM001011"/>
<protein>
    <submittedName>
        <fullName evidence="2">Uncharacterized protein</fullName>
    </submittedName>
</protein>
<accession>A0A182S751</accession>
<evidence type="ECO:0000256" key="1">
    <source>
        <dbReference type="SAM" id="Phobius"/>
    </source>
</evidence>
<organism evidence="2 3">
    <name type="scientific">Anopheles maculatus</name>
    <dbReference type="NCBI Taxonomy" id="74869"/>
    <lineage>
        <taxon>Eukaryota</taxon>
        <taxon>Metazoa</taxon>
        <taxon>Ecdysozoa</taxon>
        <taxon>Arthropoda</taxon>
        <taxon>Hexapoda</taxon>
        <taxon>Insecta</taxon>
        <taxon>Pterygota</taxon>
        <taxon>Neoptera</taxon>
        <taxon>Endopterygota</taxon>
        <taxon>Diptera</taxon>
        <taxon>Nematocera</taxon>
        <taxon>Culicoidea</taxon>
        <taxon>Culicidae</taxon>
        <taxon>Anophelinae</taxon>
        <taxon>Anopheles</taxon>
        <taxon>Anopheles maculatus group</taxon>
    </lineage>
</organism>
<dbReference type="AlphaFoldDB" id="A0A182S751"/>
<proteinExistence type="predicted"/>
<sequence>MATEESVLILGALVLLGYLTYWTLFILVQCDLPDMKLKRAQVGRYKVMCAKVKKSREKRAARKEAARSNDYYWSLRPMRRHYPVYNRAAYSAEIIRLADALDRLCHFLVTVWLLYLGYKYWKDQE</sequence>
<name>A0A182S751_9DIPT</name>
<keyword evidence="1" id="KW-0472">Membrane</keyword>
<reference evidence="2" key="2">
    <citation type="submission" date="2020-05" db="UniProtKB">
        <authorList>
            <consortium name="EnsemblMetazoa"/>
        </authorList>
    </citation>
    <scope>IDENTIFICATION</scope>
    <source>
        <strain evidence="2">maculatus3</strain>
    </source>
</reference>
<evidence type="ECO:0000313" key="2">
    <source>
        <dbReference type="EnsemblMetazoa" id="AMAM001011-PA"/>
    </source>
</evidence>
<keyword evidence="1" id="KW-1133">Transmembrane helix</keyword>
<dbReference type="Proteomes" id="UP000075901">
    <property type="component" value="Unassembled WGS sequence"/>
</dbReference>